<feature type="region of interest" description="Disordered" evidence="19">
    <location>
        <begin position="550"/>
        <end position="582"/>
    </location>
</feature>
<dbReference type="PANTHER" id="PTHR11890:SF9">
    <property type="entry name" value="INTERLEUKIN-1 RECEPTOR-LIKE 2"/>
    <property type="match status" value="1"/>
</dbReference>
<keyword evidence="6" id="KW-0378">Hydrolase</keyword>
<protein>
    <recommendedName>
        <fullName evidence="16">Interleukin-1 receptor-like 2</fullName>
    </recommendedName>
    <alternativeName>
        <fullName evidence="17">IL-36 receptor</fullName>
    </alternativeName>
    <alternativeName>
        <fullName evidence="18">Interleukin-1 receptor-related protein 2</fullName>
    </alternativeName>
</protein>
<evidence type="ECO:0000256" key="10">
    <source>
        <dbReference type="ARBA" id="ARBA00023157"/>
    </source>
</evidence>
<evidence type="ECO:0000256" key="11">
    <source>
        <dbReference type="ARBA" id="ARBA00023170"/>
    </source>
</evidence>
<evidence type="ECO:0000256" key="5">
    <source>
        <dbReference type="ARBA" id="ARBA00022737"/>
    </source>
</evidence>
<keyword evidence="13" id="KW-0395">Inflammatory response</keyword>
<keyword evidence="9 20" id="KW-0472">Membrane</keyword>
<accession>A0A6P3F707</accession>
<dbReference type="InterPro" id="IPR000157">
    <property type="entry name" value="TIR_dom"/>
</dbReference>
<dbReference type="Proteomes" id="UP000515203">
    <property type="component" value="Unplaced"/>
</dbReference>
<dbReference type="PROSITE" id="PS50835">
    <property type="entry name" value="IG_LIKE"/>
    <property type="match status" value="2"/>
</dbReference>
<dbReference type="GO" id="GO:0016787">
    <property type="term" value="F:hydrolase activity"/>
    <property type="evidence" value="ECO:0007669"/>
    <property type="project" value="UniProtKB-KW"/>
</dbReference>
<dbReference type="PRINTS" id="PR01538">
    <property type="entry name" value="INTRLEUKN1R1"/>
</dbReference>
<name>A0A6P3F707_OCTDE</name>
<feature type="chain" id="PRO_5027537921" description="Interleukin-1 receptor-like 2" evidence="21">
    <location>
        <begin position="22"/>
        <end position="582"/>
    </location>
</feature>
<keyword evidence="10" id="KW-1015">Disulfide bond</keyword>
<dbReference type="GO" id="GO:0016020">
    <property type="term" value="C:membrane"/>
    <property type="evidence" value="ECO:0007669"/>
    <property type="project" value="UniProtKB-SubCell"/>
</dbReference>
<dbReference type="RefSeq" id="XP_004633315.1">
    <property type="nucleotide sequence ID" value="XM_004633258.2"/>
</dbReference>
<evidence type="ECO:0000256" key="7">
    <source>
        <dbReference type="ARBA" id="ARBA00022989"/>
    </source>
</evidence>
<dbReference type="InterPro" id="IPR003598">
    <property type="entry name" value="Ig_sub2"/>
</dbReference>
<keyword evidence="14" id="KW-0393">Immunoglobulin domain</keyword>
<sequence>MRTPAPLLCALSLALRATVTATAGACKDLISQNKIVRVGQPFAWNCTYFPLTYGDVHVTWYRASSGTPLPRNISKRIHQEHTWMLILPLTDRDSGMYQCVITHSRSCHIIHVNLTVKKIYPCVGSRNRSLNFLYDYDQILHLGNSESLNCHMHFPDSCRVQSIRWYKDCEEIPSEQQKFIPWETKLFVHNVSAEDGGKYTCTARLVHPGNPGKRYVLVQSIRVDILESGRPGGKIPKIIYPRNNSIEVRPGSTLIVDCNITDTKENTNLRCWTVNNTMVDNYYSDSKRVQEGIETNISFQDHIFYTVNITFREVKMEDYGLPFICHAGVSAAYIMLRLPAPDVQAYLIGVFVALTVVVTLVLVIYSSFKVDIVLWYRSAFHSKETKEDGKLYDAYVLYPRPEEGSPCHRMDRLVLKLLPEVLERQCGYKLFILGRDGFPGQAVASVIDENVRLCRRLIFVLDPEPGSSSAALLQSLSEEQIAVYSALIRDGMEVILIELETVADYGALPQSIQYIRQKHGAVRWREDAMAQSPSAKTRFWKEVRYRMPPRRYPPASQSQSQRYTPSTCAAGKWQPTAGSLTH</sequence>
<proteinExistence type="inferred from homology"/>
<keyword evidence="3 20" id="KW-0812">Transmembrane</keyword>
<evidence type="ECO:0000259" key="22">
    <source>
        <dbReference type="PROSITE" id="PS50104"/>
    </source>
</evidence>
<dbReference type="FunFam" id="2.60.40.10:FF:001302">
    <property type="entry name" value="Interleukin 1 receptor like 2"/>
    <property type="match status" value="1"/>
</dbReference>
<dbReference type="InterPro" id="IPR004076">
    <property type="entry name" value="IL-1_rcpt_I-typ"/>
</dbReference>
<evidence type="ECO:0000259" key="23">
    <source>
        <dbReference type="PROSITE" id="PS50835"/>
    </source>
</evidence>
<evidence type="ECO:0000256" key="19">
    <source>
        <dbReference type="SAM" id="MobiDB-lite"/>
    </source>
</evidence>
<dbReference type="Gene3D" id="3.40.50.10140">
    <property type="entry name" value="Toll/interleukin-1 receptor homology (TIR) domain"/>
    <property type="match status" value="1"/>
</dbReference>
<dbReference type="SUPFAM" id="SSF48726">
    <property type="entry name" value="Immunoglobulin"/>
    <property type="match status" value="3"/>
</dbReference>
<dbReference type="InterPro" id="IPR013783">
    <property type="entry name" value="Ig-like_fold"/>
</dbReference>
<dbReference type="AlphaFoldDB" id="A0A6P3F707"/>
<keyword evidence="7 20" id="KW-1133">Transmembrane helix</keyword>
<dbReference type="InterPro" id="IPR015621">
    <property type="entry name" value="IL-1_rcpt_fam"/>
</dbReference>
<dbReference type="PRINTS" id="PR01537">
    <property type="entry name" value="INTRLKN1R1F"/>
</dbReference>
<dbReference type="FunFam" id="3.40.50.10140:FF:000002">
    <property type="entry name" value="Interleukin 1 receptor accessory protein"/>
    <property type="match status" value="1"/>
</dbReference>
<evidence type="ECO:0000256" key="6">
    <source>
        <dbReference type="ARBA" id="ARBA00022801"/>
    </source>
</evidence>
<feature type="domain" description="Ig-like" evidence="23">
    <location>
        <begin position="121"/>
        <end position="203"/>
    </location>
</feature>
<evidence type="ECO:0000313" key="25">
    <source>
        <dbReference type="RefSeq" id="XP_004633315.1"/>
    </source>
</evidence>
<dbReference type="SMART" id="SM00409">
    <property type="entry name" value="IG"/>
    <property type="match status" value="3"/>
</dbReference>
<comment type="subcellular location">
    <subcellularLocation>
        <location evidence="1">Membrane</location>
        <topology evidence="1">Single-pass type I membrane protein</topology>
    </subcellularLocation>
</comment>
<dbReference type="SUPFAM" id="SSF52200">
    <property type="entry name" value="Toll/Interleukin receptor TIR domain"/>
    <property type="match status" value="1"/>
</dbReference>
<dbReference type="PRINTS" id="PR01536">
    <property type="entry name" value="INTRLKN1R12F"/>
</dbReference>
<feature type="domain" description="TIR" evidence="22">
    <location>
        <begin position="390"/>
        <end position="547"/>
    </location>
</feature>
<dbReference type="Pfam" id="PF13895">
    <property type="entry name" value="Ig_2"/>
    <property type="match status" value="1"/>
</dbReference>
<dbReference type="Gene3D" id="2.60.40.10">
    <property type="entry name" value="Immunoglobulins"/>
    <property type="match status" value="3"/>
</dbReference>
<evidence type="ECO:0000256" key="12">
    <source>
        <dbReference type="ARBA" id="ARBA00023180"/>
    </source>
</evidence>
<dbReference type="GO" id="GO:0050727">
    <property type="term" value="P:regulation of inflammatory response"/>
    <property type="evidence" value="ECO:0007669"/>
    <property type="project" value="TreeGrafter"/>
</dbReference>
<evidence type="ECO:0000256" key="16">
    <source>
        <dbReference type="ARBA" id="ARBA00069797"/>
    </source>
</evidence>
<feature type="compositionally biased region" description="Polar residues" evidence="19">
    <location>
        <begin position="555"/>
        <end position="567"/>
    </location>
</feature>
<keyword evidence="5" id="KW-0677">Repeat</keyword>
<comment type="subunit">
    <text evidence="15">Interacts with IL1RAP; the association is enhanced by IL36B indicative for an functional signaling complex and inhibited by IL36RN.</text>
</comment>
<dbReference type="InterPro" id="IPR035897">
    <property type="entry name" value="Toll_tir_struct_dom_sf"/>
</dbReference>
<dbReference type="InParanoid" id="A0A6P3F707"/>
<feature type="transmembrane region" description="Helical" evidence="20">
    <location>
        <begin position="345"/>
        <end position="368"/>
    </location>
</feature>
<keyword evidence="11" id="KW-0675">Receptor</keyword>
<evidence type="ECO:0000256" key="3">
    <source>
        <dbReference type="ARBA" id="ARBA00022692"/>
    </source>
</evidence>
<keyword evidence="8" id="KW-0520">NAD</keyword>
<dbReference type="InterPro" id="IPR003599">
    <property type="entry name" value="Ig_sub"/>
</dbReference>
<dbReference type="FunFam" id="2.60.40.10:FF:000188">
    <property type="entry name" value="Interleukin-1 receptor accessory protein-like 1"/>
    <property type="match status" value="1"/>
</dbReference>
<dbReference type="OrthoDB" id="6132459at2759"/>
<dbReference type="InterPro" id="IPR036179">
    <property type="entry name" value="Ig-like_dom_sf"/>
</dbReference>
<organism evidence="24 25">
    <name type="scientific">Octodon degus</name>
    <name type="common">Degu</name>
    <name type="synonym">Sciurus degus</name>
    <dbReference type="NCBI Taxonomy" id="10160"/>
    <lineage>
        <taxon>Eukaryota</taxon>
        <taxon>Metazoa</taxon>
        <taxon>Chordata</taxon>
        <taxon>Craniata</taxon>
        <taxon>Vertebrata</taxon>
        <taxon>Euteleostomi</taxon>
        <taxon>Mammalia</taxon>
        <taxon>Eutheria</taxon>
        <taxon>Euarchontoglires</taxon>
        <taxon>Glires</taxon>
        <taxon>Rodentia</taxon>
        <taxon>Hystricomorpha</taxon>
        <taxon>Octodontidae</taxon>
        <taxon>Octodon</taxon>
    </lineage>
</organism>
<evidence type="ECO:0000313" key="24">
    <source>
        <dbReference type="Proteomes" id="UP000515203"/>
    </source>
</evidence>
<dbReference type="CTD" id="8808"/>
<dbReference type="SMART" id="SM00408">
    <property type="entry name" value="IGc2"/>
    <property type="match status" value="2"/>
</dbReference>
<keyword evidence="24" id="KW-1185">Reference proteome</keyword>
<evidence type="ECO:0000256" key="18">
    <source>
        <dbReference type="ARBA" id="ARBA00078535"/>
    </source>
</evidence>
<reference evidence="25" key="1">
    <citation type="submission" date="2025-08" db="UniProtKB">
        <authorList>
            <consortium name="RefSeq"/>
        </authorList>
    </citation>
    <scope>IDENTIFICATION</scope>
</reference>
<evidence type="ECO:0000256" key="13">
    <source>
        <dbReference type="ARBA" id="ARBA00023198"/>
    </source>
</evidence>
<dbReference type="GeneID" id="101580624"/>
<keyword evidence="12" id="KW-0325">Glycoprotein</keyword>
<dbReference type="GO" id="GO:0004909">
    <property type="term" value="F:interleukin-1, type I, activating receptor activity"/>
    <property type="evidence" value="ECO:0007669"/>
    <property type="project" value="InterPro"/>
</dbReference>
<dbReference type="Pfam" id="PF01582">
    <property type="entry name" value="TIR"/>
    <property type="match status" value="1"/>
</dbReference>
<evidence type="ECO:0000256" key="20">
    <source>
        <dbReference type="SAM" id="Phobius"/>
    </source>
</evidence>
<evidence type="ECO:0000256" key="8">
    <source>
        <dbReference type="ARBA" id="ARBA00023027"/>
    </source>
</evidence>
<dbReference type="InterPro" id="IPR007110">
    <property type="entry name" value="Ig-like_dom"/>
</dbReference>
<dbReference type="SMART" id="SM00255">
    <property type="entry name" value="TIR"/>
    <property type="match status" value="1"/>
</dbReference>
<evidence type="ECO:0000256" key="4">
    <source>
        <dbReference type="ARBA" id="ARBA00022729"/>
    </source>
</evidence>
<dbReference type="InterPro" id="IPR004074">
    <property type="entry name" value="IL-1_rcpt_I/II-typ"/>
</dbReference>
<keyword evidence="4 21" id="KW-0732">Signal</keyword>
<comment type="similarity">
    <text evidence="2">Belongs to the interleukin-1 receptor family.</text>
</comment>
<evidence type="ECO:0000256" key="2">
    <source>
        <dbReference type="ARBA" id="ARBA00009752"/>
    </source>
</evidence>
<feature type="signal peptide" evidence="21">
    <location>
        <begin position="1"/>
        <end position="21"/>
    </location>
</feature>
<dbReference type="FunFam" id="2.60.40.10:FF:001096">
    <property type="entry name" value="Interleukin 1 receptor like 2"/>
    <property type="match status" value="1"/>
</dbReference>
<feature type="domain" description="Ig-like" evidence="23">
    <location>
        <begin position="6"/>
        <end position="115"/>
    </location>
</feature>
<evidence type="ECO:0000256" key="21">
    <source>
        <dbReference type="SAM" id="SignalP"/>
    </source>
</evidence>
<evidence type="ECO:0000256" key="9">
    <source>
        <dbReference type="ARBA" id="ARBA00023136"/>
    </source>
</evidence>
<gene>
    <name evidence="25" type="primary">Il1rl2</name>
</gene>
<evidence type="ECO:0000256" key="17">
    <source>
        <dbReference type="ARBA" id="ARBA00077806"/>
    </source>
</evidence>
<dbReference type="PANTHER" id="PTHR11890">
    <property type="entry name" value="INTERLEUKIN-1 RECEPTOR FAMILY MEMBER"/>
    <property type="match status" value="1"/>
</dbReference>
<evidence type="ECO:0000256" key="15">
    <source>
        <dbReference type="ARBA" id="ARBA00064834"/>
    </source>
</evidence>
<evidence type="ECO:0000256" key="14">
    <source>
        <dbReference type="ARBA" id="ARBA00023319"/>
    </source>
</evidence>
<dbReference type="GO" id="GO:0006954">
    <property type="term" value="P:inflammatory response"/>
    <property type="evidence" value="ECO:0007669"/>
    <property type="project" value="UniProtKB-KW"/>
</dbReference>
<dbReference type="PROSITE" id="PS50104">
    <property type="entry name" value="TIR"/>
    <property type="match status" value="1"/>
</dbReference>
<dbReference type="FunCoup" id="A0A6P3F707">
    <property type="interactions" value="256"/>
</dbReference>
<evidence type="ECO:0000256" key="1">
    <source>
        <dbReference type="ARBA" id="ARBA00004479"/>
    </source>
</evidence>